<dbReference type="InterPro" id="IPR024078">
    <property type="entry name" value="LmbE-like_dom_sf"/>
</dbReference>
<reference evidence="1 2" key="1">
    <citation type="submission" date="2016-10" db="EMBL/GenBank/DDBJ databases">
        <authorList>
            <person name="de Groot N.N."/>
        </authorList>
    </citation>
    <scope>NUCLEOTIDE SEQUENCE [LARGE SCALE GENOMIC DNA]</scope>
    <source>
        <strain evidence="1 2">Calf135</strain>
    </source>
</reference>
<evidence type="ECO:0000313" key="1">
    <source>
        <dbReference type="EMBL" id="SEN62757.1"/>
    </source>
</evidence>
<dbReference type="Proteomes" id="UP000199512">
    <property type="component" value="Unassembled WGS sequence"/>
</dbReference>
<dbReference type="Gene3D" id="3.40.50.10320">
    <property type="entry name" value="LmbE-like"/>
    <property type="match status" value="1"/>
</dbReference>
<dbReference type="OrthoDB" id="9815144at2"/>
<proteinExistence type="predicted"/>
<dbReference type="PANTHER" id="PTHR12993:SF11">
    <property type="entry name" value="N-ACETYLGLUCOSAMINYL-PHOSPHATIDYLINOSITOL DE-N-ACETYLASE"/>
    <property type="match status" value="1"/>
</dbReference>
<keyword evidence="2" id="KW-1185">Reference proteome</keyword>
<organism evidence="1 2">
    <name type="scientific">Peptostreptococcus russellii</name>
    <dbReference type="NCBI Taxonomy" id="215200"/>
    <lineage>
        <taxon>Bacteria</taxon>
        <taxon>Bacillati</taxon>
        <taxon>Bacillota</taxon>
        <taxon>Clostridia</taxon>
        <taxon>Peptostreptococcales</taxon>
        <taxon>Peptostreptococcaceae</taxon>
        <taxon>Peptostreptococcus</taxon>
    </lineage>
</organism>
<dbReference type="PANTHER" id="PTHR12993">
    <property type="entry name" value="N-ACETYLGLUCOSAMINYL-PHOSPHATIDYLINOSITOL DE-N-ACETYLASE-RELATED"/>
    <property type="match status" value="1"/>
</dbReference>
<dbReference type="InterPro" id="IPR003737">
    <property type="entry name" value="GlcNAc_PI_deacetylase-related"/>
</dbReference>
<dbReference type="GO" id="GO:0016811">
    <property type="term" value="F:hydrolase activity, acting on carbon-nitrogen (but not peptide) bonds, in linear amides"/>
    <property type="evidence" value="ECO:0007669"/>
    <property type="project" value="TreeGrafter"/>
</dbReference>
<protein>
    <submittedName>
        <fullName evidence="1">N-acetylglucosaminyl deacetylase, LmbE family</fullName>
    </submittedName>
</protein>
<dbReference type="EMBL" id="FODF01000007">
    <property type="protein sequence ID" value="SEN62757.1"/>
    <property type="molecule type" value="Genomic_DNA"/>
</dbReference>
<name>A0A1H8I3L2_9FIRM</name>
<accession>A0A1H8I3L2</accession>
<sequence>MLKKAVKSVLEPTFNIANAIYLDNYYKKIKNNKSSIKDIDSAIKNMKKALVVSPHQDDESIGLGGTMAKLNKKGVVLDIIYLTDGRLSEDDIVSSKIRLEEAKKACEIYGIDKNVVLNFINKTLLNNIDKLAEKIEKSIVLSDYDAIFLTAPYECNDDHFAAYKAILKLAKEGKIRENTQFYLYDINNSIQGEALNCISKLDKEEAEKKWKAYDFFKSQKYITFSTLKIMDKKKLNIDIFEKERYEAAEIFSSLSIEELIAKSNYDNNFRKKMHTATSSIRLIKFLESNKKYRKLMK</sequence>
<gene>
    <name evidence="1" type="ORF">SAMN05216454_10719</name>
</gene>
<dbReference type="Pfam" id="PF02585">
    <property type="entry name" value="PIG-L"/>
    <property type="match status" value="1"/>
</dbReference>
<dbReference type="STRING" id="215200.SAMN05216454_10719"/>
<dbReference type="RefSeq" id="WP_091975483.1">
    <property type="nucleotide sequence ID" value="NZ_FODF01000007.1"/>
</dbReference>
<evidence type="ECO:0000313" key="2">
    <source>
        <dbReference type="Proteomes" id="UP000199512"/>
    </source>
</evidence>
<dbReference type="SUPFAM" id="SSF102588">
    <property type="entry name" value="LmbE-like"/>
    <property type="match status" value="1"/>
</dbReference>
<dbReference type="AlphaFoldDB" id="A0A1H8I3L2"/>